<evidence type="ECO:0000313" key="3">
    <source>
        <dbReference type="EMBL" id="ORY56972.1"/>
    </source>
</evidence>
<dbReference type="PANTHER" id="PTHR11559">
    <property type="entry name" value="CARBOXYLESTERASE"/>
    <property type="match status" value="1"/>
</dbReference>
<proteinExistence type="predicted"/>
<dbReference type="AlphaFoldDB" id="A0A1Y2DCH8"/>
<dbReference type="GO" id="GO:0016787">
    <property type="term" value="F:hydrolase activity"/>
    <property type="evidence" value="ECO:0007669"/>
    <property type="project" value="UniProtKB-KW"/>
</dbReference>
<dbReference type="InParanoid" id="A0A1Y2DCH8"/>
<feature type="non-terminal residue" evidence="3">
    <location>
        <position position="617"/>
    </location>
</feature>
<keyword evidence="3" id="KW-0378">Hydrolase</keyword>
<dbReference type="InterPro" id="IPR002018">
    <property type="entry name" value="CarbesteraseB"/>
</dbReference>
<name>A0A1Y2DCH8_9PEZI</name>
<protein>
    <submittedName>
        <fullName evidence="3">Alpha/Beta hydrolase protein</fullName>
    </submittedName>
</protein>
<dbReference type="Pfam" id="PF00135">
    <property type="entry name" value="COesterase"/>
    <property type="match status" value="1"/>
</dbReference>
<dbReference type="Proteomes" id="UP000193689">
    <property type="component" value="Unassembled WGS sequence"/>
</dbReference>
<feature type="domain" description="Carboxylesterase type B" evidence="2">
    <location>
        <begin position="26"/>
        <end position="526"/>
    </location>
</feature>
<dbReference type="OrthoDB" id="408631at2759"/>
<feature type="non-terminal residue" evidence="3">
    <location>
        <position position="1"/>
    </location>
</feature>
<dbReference type="Gene3D" id="3.40.50.1820">
    <property type="entry name" value="alpha/beta hydrolase"/>
    <property type="match status" value="1"/>
</dbReference>
<evidence type="ECO:0000256" key="1">
    <source>
        <dbReference type="SAM" id="MobiDB-lite"/>
    </source>
</evidence>
<evidence type="ECO:0000259" key="2">
    <source>
        <dbReference type="Pfam" id="PF00135"/>
    </source>
</evidence>
<accession>A0A1Y2DCH8</accession>
<dbReference type="EMBL" id="MCFJ01000021">
    <property type="protein sequence ID" value="ORY56972.1"/>
    <property type="molecule type" value="Genomic_DNA"/>
</dbReference>
<dbReference type="GeneID" id="63770722"/>
<dbReference type="RefSeq" id="XP_040710439.1">
    <property type="nucleotide sequence ID" value="XM_040854510.1"/>
</dbReference>
<dbReference type="SUPFAM" id="SSF53474">
    <property type="entry name" value="alpha/beta-Hydrolases"/>
    <property type="match status" value="1"/>
</dbReference>
<keyword evidence="4" id="KW-1185">Reference proteome</keyword>
<evidence type="ECO:0000313" key="4">
    <source>
        <dbReference type="Proteomes" id="UP000193689"/>
    </source>
</evidence>
<dbReference type="InterPro" id="IPR029058">
    <property type="entry name" value="AB_hydrolase_fold"/>
</dbReference>
<sequence length="617" mass="67638">LAVSTIVTANPLVKIEEKKVTYRGVTKGAVEDFHNIKFAHDTSGSRRFAPPEPYTPLEGSDIDATTPGPACPQSKAGIPPFFAETPDQSEDCLHLRVTRPAGVTTSDKLPVVVHLVGGGVIKASTYDEHFDPANLITQSVSLNKPIIHVVLNYRVTIYGFARLPILKDQKSLNVGMRDQRAGIQWVKDNIAAFGGDPERITSFGLSSGGTFSSLHLMTYGGEQGVPFTQVWAMSGPPGTALNMTSDATETHTRAVAEKLGCGNDKDDEGLLECLRGIPMNMLTETAMAYSVNNHPPAGLFTFIPSVDEDFLPERQSVLYKAGKFVKGIPMVFGWTQDDGATNAGPAPMFQAEEDMKVPIKNFAHALTDDDYGRLFSLYPASDFEQEVQNYEARKGDLDPVAPVHYFRVARIMRDLLFTCSSIDFGFEVWRQSKARDPTFSGVRHYDLNQSRVTPLFHAGGMPYLGVIHGSDMDYIYNNMFPKDQTSEEDQQVSDTIVASFINFAYTGNPSGDGFQAWPESFSEPEGLYEHPVDSAGPSGIHLQIIGGPFGTGTCHLESGLDDNTGFASQEGSMQNPLVDSVQLGKMESATHQKRQRELEREKLLERCAFINSLAEKL</sequence>
<feature type="region of interest" description="Disordered" evidence="1">
    <location>
        <begin position="42"/>
        <end position="76"/>
    </location>
</feature>
<comment type="caution">
    <text evidence="3">The sequence shown here is derived from an EMBL/GenBank/DDBJ whole genome shotgun (WGS) entry which is preliminary data.</text>
</comment>
<dbReference type="InterPro" id="IPR050309">
    <property type="entry name" value="Type-B_Carboxylest/Lipase"/>
</dbReference>
<gene>
    <name evidence="3" type="ORF">BCR38DRAFT_297072</name>
</gene>
<reference evidence="3 4" key="1">
    <citation type="submission" date="2016-07" db="EMBL/GenBank/DDBJ databases">
        <title>Pervasive Adenine N6-methylation of Active Genes in Fungi.</title>
        <authorList>
            <consortium name="DOE Joint Genome Institute"/>
            <person name="Mondo S.J."/>
            <person name="Dannebaum R.O."/>
            <person name="Kuo R.C."/>
            <person name="Labutti K."/>
            <person name="Haridas S."/>
            <person name="Kuo A."/>
            <person name="Salamov A."/>
            <person name="Ahrendt S.R."/>
            <person name="Lipzen A."/>
            <person name="Sullivan W."/>
            <person name="Andreopoulos W.B."/>
            <person name="Clum A."/>
            <person name="Lindquist E."/>
            <person name="Daum C."/>
            <person name="Ramamoorthy G.K."/>
            <person name="Gryganskyi A."/>
            <person name="Culley D."/>
            <person name="Magnuson J.K."/>
            <person name="James T.Y."/>
            <person name="O'Malley M.A."/>
            <person name="Stajich J.E."/>
            <person name="Spatafora J.W."/>
            <person name="Visel A."/>
            <person name="Grigoriev I.V."/>
        </authorList>
    </citation>
    <scope>NUCLEOTIDE SEQUENCE [LARGE SCALE GENOMIC DNA]</scope>
    <source>
        <strain evidence="3 4">CBS 129021</strain>
    </source>
</reference>
<organism evidence="3 4">
    <name type="scientific">Pseudomassariella vexata</name>
    <dbReference type="NCBI Taxonomy" id="1141098"/>
    <lineage>
        <taxon>Eukaryota</taxon>
        <taxon>Fungi</taxon>
        <taxon>Dikarya</taxon>
        <taxon>Ascomycota</taxon>
        <taxon>Pezizomycotina</taxon>
        <taxon>Sordariomycetes</taxon>
        <taxon>Xylariomycetidae</taxon>
        <taxon>Amphisphaeriales</taxon>
        <taxon>Pseudomassariaceae</taxon>
        <taxon>Pseudomassariella</taxon>
    </lineage>
</organism>
<dbReference type="STRING" id="1141098.A0A1Y2DCH8"/>